<comment type="similarity">
    <text evidence="2 6">Belongs to the terpene synthase family.</text>
</comment>
<dbReference type="SUPFAM" id="SSF48576">
    <property type="entry name" value="Terpenoid synthases"/>
    <property type="match status" value="1"/>
</dbReference>
<evidence type="ECO:0000256" key="4">
    <source>
        <dbReference type="ARBA" id="ARBA00022842"/>
    </source>
</evidence>
<dbReference type="Pfam" id="PF19086">
    <property type="entry name" value="Terpene_syn_C_2"/>
    <property type="match status" value="1"/>
</dbReference>
<dbReference type="Gene3D" id="1.10.600.10">
    <property type="entry name" value="Farnesyl Diphosphate Synthase"/>
    <property type="match status" value="1"/>
</dbReference>
<dbReference type="GO" id="GO:0008299">
    <property type="term" value="P:isoprenoid biosynthetic process"/>
    <property type="evidence" value="ECO:0007669"/>
    <property type="project" value="UniProtKB-ARBA"/>
</dbReference>
<keyword evidence="3 6" id="KW-0479">Metal-binding</keyword>
<dbReference type="AlphaFoldDB" id="A0A067SS78"/>
<evidence type="ECO:0000313" key="8">
    <source>
        <dbReference type="Proteomes" id="UP000027222"/>
    </source>
</evidence>
<proteinExistence type="inferred from homology"/>
<dbReference type="PANTHER" id="PTHR35201:SF4">
    <property type="entry name" value="BETA-PINACENE SYNTHASE-RELATED"/>
    <property type="match status" value="1"/>
</dbReference>
<evidence type="ECO:0000256" key="1">
    <source>
        <dbReference type="ARBA" id="ARBA00001946"/>
    </source>
</evidence>
<dbReference type="GO" id="GO:0046872">
    <property type="term" value="F:metal ion binding"/>
    <property type="evidence" value="ECO:0007669"/>
    <property type="project" value="UniProtKB-KW"/>
</dbReference>
<keyword evidence="8" id="KW-1185">Reference proteome</keyword>
<accession>A0A067SS78</accession>
<keyword evidence="5 6" id="KW-0456">Lyase</keyword>
<protein>
    <recommendedName>
        <fullName evidence="6">Terpene synthase</fullName>
        <ecNumber evidence="6">4.2.3.-</ecNumber>
    </recommendedName>
</protein>
<dbReference type="InterPro" id="IPR008949">
    <property type="entry name" value="Isoprenoid_synthase_dom_sf"/>
</dbReference>
<reference evidence="8" key="1">
    <citation type="journal article" date="2014" name="Proc. Natl. Acad. Sci. U.S.A.">
        <title>Extensive sampling of basidiomycete genomes demonstrates inadequacy of the white-rot/brown-rot paradigm for wood decay fungi.</title>
        <authorList>
            <person name="Riley R."/>
            <person name="Salamov A.A."/>
            <person name="Brown D.W."/>
            <person name="Nagy L.G."/>
            <person name="Floudas D."/>
            <person name="Held B.W."/>
            <person name="Levasseur A."/>
            <person name="Lombard V."/>
            <person name="Morin E."/>
            <person name="Otillar R."/>
            <person name="Lindquist E.A."/>
            <person name="Sun H."/>
            <person name="LaButti K.M."/>
            <person name="Schmutz J."/>
            <person name="Jabbour D."/>
            <person name="Luo H."/>
            <person name="Baker S.E."/>
            <person name="Pisabarro A.G."/>
            <person name="Walton J.D."/>
            <person name="Blanchette R.A."/>
            <person name="Henrissat B."/>
            <person name="Martin F."/>
            <person name="Cullen D."/>
            <person name="Hibbett D.S."/>
            <person name="Grigoriev I.V."/>
        </authorList>
    </citation>
    <scope>NUCLEOTIDE SEQUENCE [LARGE SCALE GENOMIC DNA]</scope>
    <source>
        <strain evidence="8">CBS 339.88</strain>
    </source>
</reference>
<evidence type="ECO:0000256" key="5">
    <source>
        <dbReference type="ARBA" id="ARBA00023239"/>
    </source>
</evidence>
<evidence type="ECO:0000313" key="7">
    <source>
        <dbReference type="EMBL" id="KDR70519.1"/>
    </source>
</evidence>
<dbReference type="PANTHER" id="PTHR35201">
    <property type="entry name" value="TERPENE SYNTHASE"/>
    <property type="match status" value="1"/>
</dbReference>
<evidence type="ECO:0000256" key="3">
    <source>
        <dbReference type="ARBA" id="ARBA00022723"/>
    </source>
</evidence>
<keyword evidence="4 6" id="KW-0460">Magnesium</keyword>
<dbReference type="Proteomes" id="UP000027222">
    <property type="component" value="Unassembled WGS sequence"/>
</dbReference>
<sequence>MLKNVADITSRAWGPGKVNTHGDKFQLSRPFASAGPPRSVLPNNNALLPGYRRKAHGDLRGQHVDDTLLHAVAKPDHMKSLVDTYVQALYHENFSSPNPYAMMSYHSRGSVSTRIKTTATPGNCTRYRQGFEEYLLTGLSDAGRRSQNKIPSVSEYLLLRRACVGATFTWSHVEYALDINLPDFAFNDSIFIDLSIAAADIMAWQNDLVSFNKEQAGDEYLNFVCSIMVEKRIELQEAIDTVVAMTETRVGEYVKLKTQLPVFGPGVDSEVARYFAGIEKLLQGGIVWSYWGTGKFAWQLACLRRLAQVLRKYSQALAQTCATDSQHNGGYWVDGYLSTTFKAYSYAYKHWDLPFSTALEGTR</sequence>
<dbReference type="HOGENOM" id="CLU_042538_2_0_1"/>
<organism evidence="7 8">
    <name type="scientific">Galerina marginata (strain CBS 339.88)</name>
    <dbReference type="NCBI Taxonomy" id="685588"/>
    <lineage>
        <taxon>Eukaryota</taxon>
        <taxon>Fungi</taxon>
        <taxon>Dikarya</taxon>
        <taxon>Basidiomycota</taxon>
        <taxon>Agaricomycotina</taxon>
        <taxon>Agaricomycetes</taxon>
        <taxon>Agaricomycetidae</taxon>
        <taxon>Agaricales</taxon>
        <taxon>Agaricineae</taxon>
        <taxon>Strophariaceae</taxon>
        <taxon>Galerina</taxon>
    </lineage>
</organism>
<evidence type="ECO:0000256" key="2">
    <source>
        <dbReference type="ARBA" id="ARBA00006333"/>
    </source>
</evidence>
<dbReference type="InterPro" id="IPR034686">
    <property type="entry name" value="Terpene_cyclase-like_2"/>
</dbReference>
<dbReference type="EMBL" id="KL142397">
    <property type="protein sequence ID" value="KDR70519.1"/>
    <property type="molecule type" value="Genomic_DNA"/>
</dbReference>
<name>A0A067SS78_GALM3</name>
<comment type="cofactor">
    <cofactor evidence="1 6">
        <name>Mg(2+)</name>
        <dbReference type="ChEBI" id="CHEBI:18420"/>
    </cofactor>
</comment>
<dbReference type="EC" id="4.2.3.-" evidence="6"/>
<gene>
    <name evidence="7" type="ORF">GALMADRAFT_144789</name>
</gene>
<evidence type="ECO:0000256" key="6">
    <source>
        <dbReference type="RuleBase" id="RU366034"/>
    </source>
</evidence>
<dbReference type="OrthoDB" id="6486656at2759"/>
<dbReference type="GO" id="GO:0010333">
    <property type="term" value="F:terpene synthase activity"/>
    <property type="evidence" value="ECO:0007669"/>
    <property type="project" value="InterPro"/>
</dbReference>